<keyword evidence="2" id="KW-0732">Signal</keyword>
<sequence length="585" mass="62912">MALKWLSKLASFLVPSASGSSSVTCSRRRTNRITKPQQVEISTESHRSSEDGVIYTVPHPDSSSCAGASSCYTNPIFFEPSPSNSEPSASLANPPRLAEGVIIDFVDTANMDDLPAWQLPQSRPAAGVLMTLLKHIPMVWGSKLGIHARTCQGATDVPSWQERIKGTAGRLMDGCKHSSMLSCSSSPSVVEEAVHNGPLCTEKDSTAQQCKASTPRHAGATDIPSWQQRMQSTAGRLQDGLKLSTVLNCFSPKPVKEARYDGPFCTAAEFNALFRMAWTTSKAIQRSQPIHWLHPSAVMLACLYQSLQTSTYQPRRLMKLLQAHMGLIHLVGPVPAEVGWQNMPPITPYIRSEQALVDASQGTLGDVCLPAHLPSSLPAVPKEVVKAARSLYPGLCSHAPGDLPHPGPTQRSQSEPVQDQQSPPQVLDTQFMAQETPSSHGKEVTMKEQRGTARPVISISASAAFSRASIVPVDLISTSGGAETPHQEESPILCSHPDASQGDETMVAQIWALTEEEHCLACSHAKQLESACSPAPMAARPLPEASTALRAGPSRPIFAGKSCRTRCTSKLSRKFSAYFSAKSLA</sequence>
<reference evidence="3 4" key="1">
    <citation type="submission" date="2024-06" db="EMBL/GenBank/DDBJ databases">
        <authorList>
            <person name="Kraege A."/>
            <person name="Thomma B."/>
        </authorList>
    </citation>
    <scope>NUCLEOTIDE SEQUENCE [LARGE SCALE GENOMIC DNA]</scope>
</reference>
<evidence type="ECO:0000313" key="3">
    <source>
        <dbReference type="EMBL" id="CAL5226864.1"/>
    </source>
</evidence>
<gene>
    <name evidence="3" type="primary">g9736</name>
    <name evidence="3" type="ORF">VP750_LOCUS8770</name>
</gene>
<name>A0ABP1G416_9CHLO</name>
<feature type="compositionally biased region" description="Polar residues" evidence="1">
    <location>
        <begin position="409"/>
        <end position="425"/>
    </location>
</feature>
<dbReference type="Proteomes" id="UP001497392">
    <property type="component" value="Unassembled WGS sequence"/>
</dbReference>
<proteinExistence type="predicted"/>
<evidence type="ECO:0000313" key="4">
    <source>
        <dbReference type="Proteomes" id="UP001497392"/>
    </source>
</evidence>
<feature type="chain" id="PRO_5045236454" evidence="2">
    <location>
        <begin position="20"/>
        <end position="585"/>
    </location>
</feature>
<keyword evidence="4" id="KW-1185">Reference proteome</keyword>
<comment type="caution">
    <text evidence="3">The sequence shown here is derived from an EMBL/GenBank/DDBJ whole genome shotgun (WGS) entry which is preliminary data.</text>
</comment>
<feature type="signal peptide" evidence="2">
    <location>
        <begin position="1"/>
        <end position="19"/>
    </location>
</feature>
<accession>A0ABP1G416</accession>
<protein>
    <submittedName>
        <fullName evidence="3">G9736 protein</fullName>
    </submittedName>
</protein>
<evidence type="ECO:0000256" key="1">
    <source>
        <dbReference type="SAM" id="MobiDB-lite"/>
    </source>
</evidence>
<dbReference type="EMBL" id="CAXHTA020000016">
    <property type="protein sequence ID" value="CAL5226864.1"/>
    <property type="molecule type" value="Genomic_DNA"/>
</dbReference>
<feature type="region of interest" description="Disordered" evidence="1">
    <location>
        <begin position="396"/>
        <end position="425"/>
    </location>
</feature>
<evidence type="ECO:0000256" key="2">
    <source>
        <dbReference type="SAM" id="SignalP"/>
    </source>
</evidence>
<organism evidence="3 4">
    <name type="scientific">Coccomyxa viridis</name>
    <dbReference type="NCBI Taxonomy" id="1274662"/>
    <lineage>
        <taxon>Eukaryota</taxon>
        <taxon>Viridiplantae</taxon>
        <taxon>Chlorophyta</taxon>
        <taxon>core chlorophytes</taxon>
        <taxon>Trebouxiophyceae</taxon>
        <taxon>Trebouxiophyceae incertae sedis</taxon>
        <taxon>Coccomyxaceae</taxon>
        <taxon>Coccomyxa</taxon>
    </lineage>
</organism>